<feature type="compositionally biased region" description="Basic and acidic residues" evidence="2">
    <location>
        <begin position="302"/>
        <end position="336"/>
    </location>
</feature>
<sequence>MVTMGEKVMVSPANMKRYGFASAAVVIVVVLYLLSKQSGGGDDMQLAKIYETRYLELQSLLDEKDKALNETYKALTKTYEANKMQEETVKDIQLRLKSTQTELGALGGADALKDLETKHAVATEDKKQAEMTVQMCRQEAAAALQEKENLLWQHQQALERAREDVEALQRAVKEREGASHEKELELVTTSRNCQTKLQAAQETLAERERSLHWLVEKKRSEATVTTQRIVEAKSERSCQHDIDILRDELRKALGQQRQRNVVEDIKNNHHGSTTKWNPAMQMPEIFTNDNVVVKPSKVHMSKVKELPSKEEAKTVKESEATEKRSTPSTSSKEKKNAWVAALERQEG</sequence>
<evidence type="ECO:0000256" key="2">
    <source>
        <dbReference type="SAM" id="MobiDB-lite"/>
    </source>
</evidence>
<keyword evidence="3" id="KW-0472">Membrane</keyword>
<feature type="region of interest" description="Disordered" evidence="2">
    <location>
        <begin position="301"/>
        <end position="347"/>
    </location>
</feature>
<keyword evidence="3" id="KW-1133">Transmembrane helix</keyword>
<proteinExistence type="predicted"/>
<accession>A0A7S0REP9</accession>
<reference evidence="4" key="1">
    <citation type="submission" date="2021-01" db="EMBL/GenBank/DDBJ databases">
        <authorList>
            <person name="Corre E."/>
            <person name="Pelletier E."/>
            <person name="Niang G."/>
            <person name="Scheremetjew M."/>
            <person name="Finn R."/>
            <person name="Kale V."/>
            <person name="Holt S."/>
            <person name="Cochrane G."/>
            <person name="Meng A."/>
            <person name="Brown T."/>
            <person name="Cohen L."/>
        </authorList>
    </citation>
    <scope>NUCLEOTIDE SEQUENCE</scope>
    <source>
        <strain evidence="4">CCMP722</strain>
    </source>
</reference>
<evidence type="ECO:0000256" key="3">
    <source>
        <dbReference type="SAM" id="Phobius"/>
    </source>
</evidence>
<dbReference type="EMBL" id="HBFA01024950">
    <property type="protein sequence ID" value="CAD8675430.1"/>
    <property type="molecule type" value="Transcribed_RNA"/>
</dbReference>
<evidence type="ECO:0000313" key="4">
    <source>
        <dbReference type="EMBL" id="CAD8675430.1"/>
    </source>
</evidence>
<protein>
    <submittedName>
        <fullName evidence="4">Uncharacterized protein</fullName>
    </submittedName>
</protein>
<feature type="coiled-coil region" evidence="1">
    <location>
        <begin position="82"/>
        <end position="178"/>
    </location>
</feature>
<organism evidence="4">
    <name type="scientific">Pyramimonas obovata</name>
    <dbReference type="NCBI Taxonomy" id="1411642"/>
    <lineage>
        <taxon>Eukaryota</taxon>
        <taxon>Viridiplantae</taxon>
        <taxon>Chlorophyta</taxon>
        <taxon>Pyramimonadophyceae</taxon>
        <taxon>Pyramimonadales</taxon>
        <taxon>Pyramimonadaceae</taxon>
        <taxon>Pyramimonas</taxon>
        <taxon>Pyramimonas incertae sedis</taxon>
    </lineage>
</organism>
<name>A0A7S0REP9_9CHLO</name>
<keyword evidence="3" id="KW-0812">Transmembrane</keyword>
<dbReference type="AlphaFoldDB" id="A0A7S0REP9"/>
<keyword evidence="1" id="KW-0175">Coiled coil</keyword>
<evidence type="ECO:0000256" key="1">
    <source>
        <dbReference type="SAM" id="Coils"/>
    </source>
</evidence>
<feature type="transmembrane region" description="Helical" evidence="3">
    <location>
        <begin position="18"/>
        <end position="35"/>
    </location>
</feature>
<gene>
    <name evidence="4" type="ORF">POBO1169_LOCUS12695</name>
</gene>